<evidence type="ECO:0000313" key="20">
    <source>
        <dbReference type="Proteomes" id="UP001152798"/>
    </source>
</evidence>
<accession>A0A9P0EHS1</accession>
<dbReference type="InterPro" id="IPR000760">
    <property type="entry name" value="Inositol_monophosphatase-like"/>
</dbReference>
<name>A0A9P0EHS1_NEZVI</name>
<dbReference type="FunFam" id="3.30.540.10:FF:000023">
    <property type="entry name" value="Protein CBR-TAG-231"/>
    <property type="match status" value="1"/>
</dbReference>
<feature type="binding site" evidence="18">
    <location>
        <position position="120"/>
    </location>
    <ligand>
        <name>Mg(2+)</name>
        <dbReference type="ChEBI" id="CHEBI:18420"/>
        <label>1</label>
        <note>catalytic</note>
    </ligand>
</feature>
<dbReference type="PROSITE" id="PS00630">
    <property type="entry name" value="IMP_2"/>
    <property type="match status" value="1"/>
</dbReference>
<dbReference type="PROSITE" id="PS00629">
    <property type="entry name" value="IMP_1"/>
    <property type="match status" value="1"/>
</dbReference>
<keyword evidence="5 18" id="KW-0479">Metal-binding</keyword>
<dbReference type="Gene3D" id="3.30.540.10">
    <property type="entry name" value="Fructose-1,6-Bisphosphatase, subunit A, domain 1"/>
    <property type="match status" value="1"/>
</dbReference>
<dbReference type="Gene3D" id="3.40.190.80">
    <property type="match status" value="1"/>
</dbReference>
<dbReference type="EC" id="3.1.3.7" evidence="3"/>
<dbReference type="OrthoDB" id="411145at2759"/>
<feature type="binding site" evidence="18">
    <location>
        <position position="117"/>
    </location>
    <ligand>
        <name>Mg(2+)</name>
        <dbReference type="ChEBI" id="CHEBI:18420"/>
        <label>1</label>
        <note>catalytic</note>
    </ligand>
</feature>
<keyword evidence="6" id="KW-0378">Hydrolase</keyword>
<dbReference type="PANTHER" id="PTHR43028">
    <property type="entry name" value="3'(2'),5'-BISPHOSPHATE NUCLEOTIDASE 1"/>
    <property type="match status" value="1"/>
</dbReference>
<comment type="catalytic activity">
    <reaction evidence="14">
        <text>3'-phosphoadenylyl sulfate + H2O = adenosine 5'-phosphosulfate + phosphate</text>
        <dbReference type="Rhea" id="RHEA:77639"/>
        <dbReference type="ChEBI" id="CHEBI:15377"/>
        <dbReference type="ChEBI" id="CHEBI:43474"/>
        <dbReference type="ChEBI" id="CHEBI:58243"/>
        <dbReference type="ChEBI" id="CHEBI:58339"/>
        <dbReference type="EC" id="3.1.3.7"/>
    </reaction>
    <physiologicalReaction direction="left-to-right" evidence="14">
        <dbReference type="Rhea" id="RHEA:77640"/>
    </physiologicalReaction>
</comment>
<evidence type="ECO:0000256" key="14">
    <source>
        <dbReference type="ARBA" id="ARBA00044484"/>
    </source>
</evidence>
<evidence type="ECO:0000313" key="19">
    <source>
        <dbReference type="EMBL" id="CAH1394326.1"/>
    </source>
</evidence>
<comment type="catalytic activity">
    <reaction evidence="13">
        <text>adenosine 3',5'-bisphosphate + H2O = AMP + phosphate</text>
        <dbReference type="Rhea" id="RHEA:10040"/>
        <dbReference type="ChEBI" id="CHEBI:15377"/>
        <dbReference type="ChEBI" id="CHEBI:43474"/>
        <dbReference type="ChEBI" id="CHEBI:58343"/>
        <dbReference type="ChEBI" id="CHEBI:456215"/>
        <dbReference type="EC" id="3.1.3.7"/>
    </reaction>
    <physiologicalReaction direction="left-to-right" evidence="13">
        <dbReference type="Rhea" id="RHEA:10041"/>
    </physiologicalReaction>
</comment>
<dbReference type="InterPro" id="IPR020583">
    <property type="entry name" value="Inositol_monoP_metal-BS"/>
</dbReference>
<dbReference type="Proteomes" id="UP001152798">
    <property type="component" value="Chromosome 2"/>
</dbReference>
<evidence type="ECO:0000256" key="7">
    <source>
        <dbReference type="ARBA" id="ARBA00022842"/>
    </source>
</evidence>
<dbReference type="InterPro" id="IPR050725">
    <property type="entry name" value="CysQ/Inositol_MonoPase"/>
</dbReference>
<evidence type="ECO:0000256" key="15">
    <source>
        <dbReference type="ARBA" id="ARBA00044519"/>
    </source>
</evidence>
<evidence type="ECO:0000256" key="13">
    <source>
        <dbReference type="ARBA" id="ARBA00044479"/>
    </source>
</evidence>
<evidence type="ECO:0000256" key="9">
    <source>
        <dbReference type="ARBA" id="ARBA00041815"/>
    </source>
</evidence>
<feature type="binding site" evidence="18">
    <location>
        <position position="119"/>
    </location>
    <ligand>
        <name>Mg(2+)</name>
        <dbReference type="ChEBI" id="CHEBI:18420"/>
        <label>1</label>
        <note>catalytic</note>
    </ligand>
</feature>
<comment type="catalytic activity">
    <reaction evidence="11">
        <text>adenosine 2',5'-bisphosphate + H2O = AMP + phosphate</text>
        <dbReference type="Rhea" id="RHEA:77643"/>
        <dbReference type="ChEBI" id="CHEBI:15377"/>
        <dbReference type="ChEBI" id="CHEBI:43474"/>
        <dbReference type="ChEBI" id="CHEBI:194156"/>
        <dbReference type="ChEBI" id="CHEBI:456215"/>
        <dbReference type="EC" id="3.1.3.7"/>
    </reaction>
    <physiologicalReaction direction="left-to-right" evidence="11">
        <dbReference type="Rhea" id="RHEA:77644"/>
    </physiologicalReaction>
</comment>
<comment type="cofactor">
    <cofactor evidence="1 18">
        <name>Mg(2+)</name>
        <dbReference type="ChEBI" id="CHEBI:18420"/>
    </cofactor>
</comment>
<dbReference type="PANTHER" id="PTHR43028:SF5">
    <property type="entry name" value="3'(2'),5'-BISPHOSPHATE NUCLEOTIDASE 1"/>
    <property type="match status" value="1"/>
</dbReference>
<keyword evidence="7 18" id="KW-0460">Magnesium</keyword>
<organism evidence="19 20">
    <name type="scientific">Nezara viridula</name>
    <name type="common">Southern green stink bug</name>
    <name type="synonym">Cimex viridulus</name>
    <dbReference type="NCBI Taxonomy" id="85310"/>
    <lineage>
        <taxon>Eukaryota</taxon>
        <taxon>Metazoa</taxon>
        <taxon>Ecdysozoa</taxon>
        <taxon>Arthropoda</taxon>
        <taxon>Hexapoda</taxon>
        <taxon>Insecta</taxon>
        <taxon>Pterygota</taxon>
        <taxon>Neoptera</taxon>
        <taxon>Paraneoptera</taxon>
        <taxon>Hemiptera</taxon>
        <taxon>Heteroptera</taxon>
        <taxon>Panheteroptera</taxon>
        <taxon>Pentatomomorpha</taxon>
        <taxon>Pentatomoidea</taxon>
        <taxon>Pentatomidae</taxon>
        <taxon>Pentatominae</taxon>
        <taxon>Nezara</taxon>
    </lineage>
</organism>
<comment type="similarity">
    <text evidence="2">Belongs to the inositol monophosphatase superfamily.</text>
</comment>
<evidence type="ECO:0000256" key="5">
    <source>
        <dbReference type="ARBA" id="ARBA00022723"/>
    </source>
</evidence>
<evidence type="ECO:0000256" key="3">
    <source>
        <dbReference type="ARBA" id="ARBA00012633"/>
    </source>
</evidence>
<evidence type="ECO:0000256" key="8">
    <source>
        <dbReference type="ARBA" id="ARBA00040342"/>
    </source>
</evidence>
<evidence type="ECO:0000256" key="2">
    <source>
        <dbReference type="ARBA" id="ARBA00009759"/>
    </source>
</evidence>
<dbReference type="InterPro" id="IPR020550">
    <property type="entry name" value="Inositol_monophosphatase_CS"/>
</dbReference>
<proteinExistence type="inferred from homology"/>
<feature type="binding site" evidence="18">
    <location>
        <position position="244"/>
    </location>
    <ligand>
        <name>Mg(2+)</name>
        <dbReference type="ChEBI" id="CHEBI:18420"/>
        <label>1</label>
        <note>catalytic</note>
    </ligand>
</feature>
<gene>
    <name evidence="19" type="ORF">NEZAVI_LOCUS4848</name>
</gene>
<dbReference type="EC" id="3.1.3.57" evidence="15"/>
<dbReference type="GO" id="GO:0008441">
    <property type="term" value="F:3'(2'),5'-bisphosphate nucleotidase activity"/>
    <property type="evidence" value="ECO:0007669"/>
    <property type="project" value="UniProtKB-EC"/>
</dbReference>
<protein>
    <recommendedName>
        <fullName evidence="8">3'(2'),5'-bisphosphate nucleotidase 1</fullName>
        <ecNumber evidence="15">3.1.3.57</ecNumber>
        <ecNumber evidence="3">3.1.3.7</ecNumber>
    </recommendedName>
    <alternativeName>
        <fullName evidence="16">3'-phosphoadenosine 5'-phosphate phosphatase</fullName>
    </alternativeName>
    <alternativeName>
        <fullName evidence="9">Bisphosphate 3'-nucleotidase 1</fullName>
    </alternativeName>
    <alternativeName>
        <fullName evidence="17">Inositol-polyphosphate 1-phosphatase</fullName>
    </alternativeName>
</protein>
<reference evidence="19" key="1">
    <citation type="submission" date="2022-01" db="EMBL/GenBank/DDBJ databases">
        <authorList>
            <person name="King R."/>
        </authorList>
    </citation>
    <scope>NUCLEOTIDE SEQUENCE</scope>
</reference>
<dbReference type="FunFam" id="3.40.190.80:FF:000006">
    <property type="entry name" value="Bisphosphate nucleotidase 1"/>
    <property type="match status" value="1"/>
</dbReference>
<dbReference type="GO" id="GO:0046872">
    <property type="term" value="F:metal ion binding"/>
    <property type="evidence" value="ECO:0007669"/>
    <property type="project" value="UniProtKB-KW"/>
</dbReference>
<dbReference type="EMBL" id="OV725078">
    <property type="protein sequence ID" value="CAH1394326.1"/>
    <property type="molecule type" value="Genomic_DNA"/>
</dbReference>
<evidence type="ECO:0000256" key="17">
    <source>
        <dbReference type="ARBA" id="ARBA00044554"/>
    </source>
</evidence>
<comment type="catalytic activity">
    <reaction evidence="10">
        <text>1D-myo-inositol 1,3,4-trisphosphate + H2O = 1D-myo-inositol 3,4-bisphosphate + phosphate</text>
        <dbReference type="Rhea" id="RHEA:70319"/>
        <dbReference type="ChEBI" id="CHEBI:15377"/>
        <dbReference type="ChEBI" id="CHEBI:43474"/>
        <dbReference type="ChEBI" id="CHEBI:58414"/>
        <dbReference type="ChEBI" id="CHEBI:83241"/>
    </reaction>
    <physiologicalReaction direction="left-to-right" evidence="10">
        <dbReference type="Rhea" id="RHEA:70320"/>
    </physiologicalReaction>
</comment>
<dbReference type="Pfam" id="PF00459">
    <property type="entry name" value="Inositol_P"/>
    <property type="match status" value="1"/>
</dbReference>
<dbReference type="GO" id="GO:0004441">
    <property type="term" value="F:inositol-1,4-bisphosphate 1-phosphatase activity"/>
    <property type="evidence" value="ECO:0007669"/>
    <property type="project" value="UniProtKB-EC"/>
</dbReference>
<keyword evidence="20" id="KW-1185">Reference proteome</keyword>
<evidence type="ECO:0000256" key="6">
    <source>
        <dbReference type="ARBA" id="ARBA00022801"/>
    </source>
</evidence>
<evidence type="ECO:0000256" key="18">
    <source>
        <dbReference type="PIRSR" id="PIRSR600760-2"/>
    </source>
</evidence>
<keyword evidence="4" id="KW-0452">Lithium</keyword>
<comment type="catalytic activity">
    <reaction evidence="12">
        <text>1D-myo-inositol 1,4-bisphosphate + H2O = 1D-myo-inositol 4-phosphate + phosphate</text>
        <dbReference type="Rhea" id="RHEA:15553"/>
        <dbReference type="ChEBI" id="CHEBI:15377"/>
        <dbReference type="ChEBI" id="CHEBI:43474"/>
        <dbReference type="ChEBI" id="CHEBI:58282"/>
        <dbReference type="ChEBI" id="CHEBI:58469"/>
        <dbReference type="EC" id="3.1.3.57"/>
    </reaction>
    <physiologicalReaction direction="left-to-right" evidence="12">
        <dbReference type="Rhea" id="RHEA:15554"/>
    </physiologicalReaction>
</comment>
<feature type="binding site" evidence="18">
    <location>
        <position position="73"/>
    </location>
    <ligand>
        <name>Mg(2+)</name>
        <dbReference type="ChEBI" id="CHEBI:18420"/>
        <label>1</label>
        <note>catalytic</note>
    </ligand>
</feature>
<dbReference type="GO" id="GO:0046854">
    <property type="term" value="P:phosphatidylinositol phosphate biosynthetic process"/>
    <property type="evidence" value="ECO:0007669"/>
    <property type="project" value="InterPro"/>
</dbReference>
<evidence type="ECO:0000256" key="11">
    <source>
        <dbReference type="ARBA" id="ARBA00044466"/>
    </source>
</evidence>
<evidence type="ECO:0000256" key="4">
    <source>
        <dbReference type="ARBA" id="ARBA00022671"/>
    </source>
</evidence>
<evidence type="ECO:0000256" key="12">
    <source>
        <dbReference type="ARBA" id="ARBA00044478"/>
    </source>
</evidence>
<dbReference type="SUPFAM" id="SSF56655">
    <property type="entry name" value="Carbohydrate phosphatase"/>
    <property type="match status" value="1"/>
</dbReference>
<sequence>MSETVPTILRALASSVAAASKAGEIIKNVLTKGDLGIVDKGVNDLQTEADRSAQKCIVQTLRSKFPGMTIIGEEDISLTASVPSDWIVKDEPGFITSLSCPSNLHEITDKDIVAWVDPLDGTREFTEGFLDHVTVLIGLAVKGKPLCGVIHQPYYTEDGVVKGRTLWAVVGVGFGGFQLKPALNDKLIVTVTRSHSDKILEDALIKLNPDGIVRVGGAGHKAIMLIEGIAHAYIVPTKGLKRWDTCAVEAILESVGGKVTDIHGNKYVYSKETNASNDTGIIAAIDEISHKKCQSVFQEQENDAACSLKS</sequence>
<dbReference type="AlphaFoldDB" id="A0A9P0EHS1"/>
<evidence type="ECO:0000256" key="16">
    <source>
        <dbReference type="ARBA" id="ARBA00044544"/>
    </source>
</evidence>
<evidence type="ECO:0000256" key="10">
    <source>
        <dbReference type="ARBA" id="ARBA00044465"/>
    </source>
</evidence>
<evidence type="ECO:0000256" key="1">
    <source>
        <dbReference type="ARBA" id="ARBA00001946"/>
    </source>
</evidence>